<organism evidence="2 3">
    <name type="scientific">Desulfatitalea alkaliphila</name>
    <dbReference type="NCBI Taxonomy" id="2929485"/>
    <lineage>
        <taxon>Bacteria</taxon>
        <taxon>Pseudomonadati</taxon>
        <taxon>Thermodesulfobacteriota</taxon>
        <taxon>Desulfobacteria</taxon>
        <taxon>Desulfobacterales</taxon>
        <taxon>Desulfosarcinaceae</taxon>
        <taxon>Desulfatitalea</taxon>
    </lineage>
</organism>
<proteinExistence type="predicted"/>
<dbReference type="RefSeq" id="WP_246913125.1">
    <property type="nucleotide sequence ID" value="NZ_JALJRB010000025.1"/>
</dbReference>
<evidence type="ECO:0000256" key="1">
    <source>
        <dbReference type="SAM" id="Phobius"/>
    </source>
</evidence>
<dbReference type="EMBL" id="JALJRB010000025">
    <property type="protein sequence ID" value="MCJ8502401.1"/>
    <property type="molecule type" value="Genomic_DNA"/>
</dbReference>
<keyword evidence="3" id="KW-1185">Reference proteome</keyword>
<dbReference type="Proteomes" id="UP001165427">
    <property type="component" value="Unassembled WGS sequence"/>
</dbReference>
<comment type="caution">
    <text evidence="2">The sequence shown here is derived from an EMBL/GenBank/DDBJ whole genome shotgun (WGS) entry which is preliminary data.</text>
</comment>
<keyword evidence="1" id="KW-1133">Transmembrane helix</keyword>
<keyword evidence="1" id="KW-0812">Transmembrane</keyword>
<evidence type="ECO:0000313" key="3">
    <source>
        <dbReference type="Proteomes" id="UP001165427"/>
    </source>
</evidence>
<accession>A0AA41R5Z5</accession>
<evidence type="ECO:0000313" key="2">
    <source>
        <dbReference type="EMBL" id="MCJ8502401.1"/>
    </source>
</evidence>
<keyword evidence="1" id="KW-0472">Membrane</keyword>
<protein>
    <submittedName>
        <fullName evidence="2">Uncharacterized protein</fullName>
    </submittedName>
</protein>
<gene>
    <name evidence="2" type="ORF">MRX98_17625</name>
</gene>
<name>A0AA41R5Z5_9BACT</name>
<sequence length="97" mass="11324">MIMLSRLKTYLWVALAVGAFYFLLSHHIVFTSFQDFDLLKKEELTLKYTFFSLKQASPESALRIDPLRDAGLGELMVERGMLSQERLNEIVRRIDLQ</sequence>
<dbReference type="AlphaFoldDB" id="A0AA41R5Z5"/>
<reference evidence="2" key="1">
    <citation type="submission" date="2022-04" db="EMBL/GenBank/DDBJ databases">
        <title>Desulfatitalea alkaliphila sp. nov., a novel anaerobic sulfate-reducing bacterium isolated from terrestrial mud volcano, Taman Peninsula, Russia.</title>
        <authorList>
            <person name="Khomyakova M.A."/>
            <person name="Merkel A.Y."/>
            <person name="Slobodkin A.I."/>
        </authorList>
    </citation>
    <scope>NUCLEOTIDE SEQUENCE</scope>
    <source>
        <strain evidence="2">M08but</strain>
    </source>
</reference>
<feature type="transmembrane region" description="Helical" evidence="1">
    <location>
        <begin position="9"/>
        <end position="30"/>
    </location>
</feature>